<keyword evidence="2" id="KW-0677">Repeat</keyword>
<evidence type="ECO:0000256" key="4">
    <source>
        <dbReference type="ARBA" id="ARBA00022833"/>
    </source>
</evidence>
<dbReference type="InterPro" id="IPR026319">
    <property type="entry name" value="ZC2HC1A/B-like"/>
</dbReference>
<evidence type="ECO:0000256" key="2">
    <source>
        <dbReference type="ARBA" id="ARBA00022737"/>
    </source>
</evidence>
<dbReference type="EMBL" id="HBHX01033067">
    <property type="protein sequence ID" value="CAE0117680.1"/>
    <property type="molecule type" value="Transcribed_RNA"/>
</dbReference>
<feature type="compositionally biased region" description="Low complexity" evidence="7">
    <location>
        <begin position="322"/>
        <end position="343"/>
    </location>
</feature>
<feature type="domain" description="C2HC/C3H-type" evidence="8">
    <location>
        <begin position="276"/>
        <end position="305"/>
    </location>
</feature>
<feature type="compositionally biased region" description="Basic residues" evidence="7">
    <location>
        <begin position="168"/>
        <end position="185"/>
    </location>
</feature>
<feature type="compositionally biased region" description="Basic and acidic residues" evidence="7">
    <location>
        <begin position="238"/>
        <end position="258"/>
    </location>
</feature>
<evidence type="ECO:0000256" key="7">
    <source>
        <dbReference type="SAM" id="MobiDB-lite"/>
    </source>
</evidence>
<feature type="region of interest" description="Disordered" evidence="7">
    <location>
        <begin position="113"/>
        <end position="285"/>
    </location>
</feature>
<dbReference type="PANTHER" id="PTHR13555:SF5">
    <property type="entry name" value="ZINC-FINGER OF A C2HC-TYPE"/>
    <property type="match status" value="1"/>
</dbReference>
<gene>
    <name evidence="9" type="ORF">HERI1096_LOCUS18379</name>
</gene>
<name>A0A7S3AYD2_9EUKA</name>
<evidence type="ECO:0000256" key="5">
    <source>
        <dbReference type="PROSITE-ProRule" id="PRU01371"/>
    </source>
</evidence>
<accession>A0A7S3AYD2</accession>
<evidence type="ECO:0000256" key="3">
    <source>
        <dbReference type="ARBA" id="ARBA00022771"/>
    </source>
</evidence>
<evidence type="ECO:0000256" key="1">
    <source>
        <dbReference type="ARBA" id="ARBA00022723"/>
    </source>
</evidence>
<evidence type="ECO:0000259" key="8">
    <source>
        <dbReference type="PROSITE" id="PS52027"/>
    </source>
</evidence>
<organism evidence="9">
    <name type="scientific">Haptolina ericina</name>
    <dbReference type="NCBI Taxonomy" id="156174"/>
    <lineage>
        <taxon>Eukaryota</taxon>
        <taxon>Haptista</taxon>
        <taxon>Haptophyta</taxon>
        <taxon>Prymnesiophyceae</taxon>
        <taxon>Prymnesiales</taxon>
        <taxon>Prymnesiaceae</taxon>
        <taxon>Haptolina</taxon>
    </lineage>
</organism>
<keyword evidence="4" id="KW-0862">Zinc</keyword>
<dbReference type="InterPro" id="IPR049899">
    <property type="entry name" value="Znf_C2HC_C3H"/>
</dbReference>
<dbReference type="Gene3D" id="3.30.160.60">
    <property type="entry name" value="Classic Zinc Finger"/>
    <property type="match status" value="1"/>
</dbReference>
<dbReference type="GO" id="GO:0008270">
    <property type="term" value="F:zinc ion binding"/>
    <property type="evidence" value="ECO:0007669"/>
    <property type="project" value="UniProtKB-KW"/>
</dbReference>
<evidence type="ECO:0000313" key="9">
    <source>
        <dbReference type="EMBL" id="CAE0117680.1"/>
    </source>
</evidence>
<proteinExistence type="predicted"/>
<protein>
    <recommendedName>
        <fullName evidence="8">C2HC/C3H-type domain-containing protein</fullName>
    </recommendedName>
</protein>
<sequence length="366" mass="38650">MASAPGQATHNAELVTECLATLIELAPQLTAAERVHVRAQHPFVTDGWLEALHSASSGEIPPDVRLIAALEEHIDQVEQRERDAQDALLAAEERAAAAEECAAAAVGGGSGETYVDPAPLPPHLAKAGGRPAHRPPRPQTAASKRGGSPSPNASPRAPDSPISSARSSPKKGHHKASPSKGRKHAPHDSSVKREAEPQSRSRSHSEPQPHVDSGFWDEDDDGGTGHGVPNTEDEDAEEERRRAARAEKRFDSISEEIKAINAGEVAEPSTVDEVDSREPCPRCGRKFKPDRLARHITVCKALHYGQESRGVFNAASPTIPLAKPHSGTSKSSSAGGAARHASPTKGRAKTTGALYRSGVVAAGHSR</sequence>
<feature type="region of interest" description="Disordered" evidence="7">
    <location>
        <begin position="317"/>
        <end position="366"/>
    </location>
</feature>
<dbReference type="PROSITE" id="PS52027">
    <property type="entry name" value="ZF_C2HC_C3H"/>
    <property type="match status" value="1"/>
</dbReference>
<feature type="compositionally biased region" description="Basic and acidic residues" evidence="7">
    <location>
        <begin position="186"/>
        <end position="209"/>
    </location>
</feature>
<feature type="coiled-coil region" evidence="6">
    <location>
        <begin position="67"/>
        <end position="94"/>
    </location>
</feature>
<keyword evidence="6" id="KW-0175">Coiled coil</keyword>
<dbReference type="Pfam" id="PF13913">
    <property type="entry name" value="zf-C2HC_2"/>
    <property type="match status" value="1"/>
</dbReference>
<keyword evidence="1" id="KW-0479">Metal-binding</keyword>
<keyword evidence="3 5" id="KW-0863">Zinc-finger</keyword>
<reference evidence="9" key="1">
    <citation type="submission" date="2021-01" db="EMBL/GenBank/DDBJ databases">
        <authorList>
            <person name="Corre E."/>
            <person name="Pelletier E."/>
            <person name="Niang G."/>
            <person name="Scheremetjew M."/>
            <person name="Finn R."/>
            <person name="Kale V."/>
            <person name="Holt S."/>
            <person name="Cochrane G."/>
            <person name="Meng A."/>
            <person name="Brown T."/>
            <person name="Cohen L."/>
        </authorList>
    </citation>
    <scope>NUCLEOTIDE SEQUENCE</scope>
    <source>
        <strain evidence="9">CCMP281</strain>
    </source>
</reference>
<dbReference type="AlphaFoldDB" id="A0A7S3AYD2"/>
<evidence type="ECO:0000256" key="6">
    <source>
        <dbReference type="SAM" id="Coils"/>
    </source>
</evidence>
<dbReference type="PANTHER" id="PTHR13555">
    <property type="entry name" value="C2H2 ZINC FINGER CGI-62-RELATED"/>
    <property type="match status" value="1"/>
</dbReference>